<evidence type="ECO:0000313" key="2">
    <source>
        <dbReference type="Proteomes" id="UP000636264"/>
    </source>
</evidence>
<dbReference type="AlphaFoldDB" id="A0A916S2R2"/>
<dbReference type="EMBL" id="BMIF01000017">
    <property type="protein sequence ID" value="GGA80122.1"/>
    <property type="molecule type" value="Genomic_DNA"/>
</dbReference>
<proteinExistence type="predicted"/>
<evidence type="ECO:0000313" key="1">
    <source>
        <dbReference type="EMBL" id="GGA80122.1"/>
    </source>
</evidence>
<sequence>MAMLLHGIDIGFVQQGFVDVRLVSLHALNKLILTHHARSLPKRKTCPQSDWNWRDEPAVALTACIYMVCPGAIRQTDRKMQRVKTSPALRG</sequence>
<comment type="caution">
    <text evidence="1">The sequence shown here is derived from an EMBL/GenBank/DDBJ whole genome shotgun (WGS) entry which is preliminary data.</text>
</comment>
<protein>
    <submittedName>
        <fullName evidence="1">Uncharacterized protein</fullName>
    </submittedName>
</protein>
<reference evidence="1" key="1">
    <citation type="journal article" date="2014" name="Int. J. Syst. Evol. Microbiol.">
        <title>Complete genome sequence of Corynebacterium casei LMG S-19264T (=DSM 44701T), isolated from a smear-ripened cheese.</title>
        <authorList>
            <consortium name="US DOE Joint Genome Institute (JGI-PGF)"/>
            <person name="Walter F."/>
            <person name="Albersmeier A."/>
            <person name="Kalinowski J."/>
            <person name="Ruckert C."/>
        </authorList>
    </citation>
    <scope>NUCLEOTIDE SEQUENCE</scope>
    <source>
        <strain evidence="1">CGMCC 1.15320</strain>
    </source>
</reference>
<accession>A0A916S2R2</accession>
<name>A0A916S2R2_9HYPH</name>
<keyword evidence="2" id="KW-1185">Reference proteome</keyword>
<organism evidence="1 2">
    <name type="scientific">Nitratireductor aestuarii</name>
    <dbReference type="NCBI Taxonomy" id="1735103"/>
    <lineage>
        <taxon>Bacteria</taxon>
        <taxon>Pseudomonadati</taxon>
        <taxon>Pseudomonadota</taxon>
        <taxon>Alphaproteobacteria</taxon>
        <taxon>Hyphomicrobiales</taxon>
        <taxon>Phyllobacteriaceae</taxon>
        <taxon>Nitratireductor</taxon>
    </lineage>
</organism>
<dbReference type="Proteomes" id="UP000636264">
    <property type="component" value="Unassembled WGS sequence"/>
</dbReference>
<gene>
    <name evidence="1" type="ORF">GCM10011385_37940</name>
</gene>
<reference evidence="1" key="2">
    <citation type="submission" date="2020-09" db="EMBL/GenBank/DDBJ databases">
        <authorList>
            <person name="Sun Q."/>
            <person name="Zhou Y."/>
        </authorList>
    </citation>
    <scope>NUCLEOTIDE SEQUENCE</scope>
    <source>
        <strain evidence="1">CGMCC 1.15320</strain>
    </source>
</reference>